<dbReference type="Pfam" id="PF04940">
    <property type="entry name" value="BLUF"/>
    <property type="match status" value="1"/>
</dbReference>
<proteinExistence type="predicted"/>
<dbReference type="Gene3D" id="3.30.70.100">
    <property type="match status" value="1"/>
</dbReference>
<accession>A0AA51RUI4</accession>
<reference evidence="2 3" key="1">
    <citation type="submission" date="2023-08" db="EMBL/GenBank/DDBJ databases">
        <title>Pleionea litopenaei sp. nov., isolated from stomach of juvenile Litopenaeus vannamei.</title>
        <authorList>
            <person name="Rho A.M."/>
            <person name="Hwang C.Y."/>
        </authorList>
    </citation>
    <scope>NUCLEOTIDE SEQUENCE [LARGE SCALE GENOMIC DNA]</scope>
    <source>
        <strain evidence="2 3">HL-JVS1</strain>
    </source>
</reference>
<dbReference type="SUPFAM" id="SSF54975">
    <property type="entry name" value="Acylphosphatase/BLUF domain-like"/>
    <property type="match status" value="1"/>
</dbReference>
<dbReference type="PROSITE" id="PS50925">
    <property type="entry name" value="BLUF"/>
    <property type="match status" value="1"/>
</dbReference>
<dbReference type="GO" id="GO:0009882">
    <property type="term" value="F:blue light photoreceptor activity"/>
    <property type="evidence" value="ECO:0007669"/>
    <property type="project" value="InterPro"/>
</dbReference>
<gene>
    <name evidence="2" type="ORF">Q9312_02840</name>
</gene>
<dbReference type="RefSeq" id="WP_309203029.1">
    <property type="nucleotide sequence ID" value="NZ_CP133548.1"/>
</dbReference>
<dbReference type="KEGG" id="plei:Q9312_02840"/>
<organism evidence="2 3">
    <name type="scientific">Pleionea litopenaei</name>
    <dbReference type="NCBI Taxonomy" id="3070815"/>
    <lineage>
        <taxon>Bacteria</taxon>
        <taxon>Pseudomonadati</taxon>
        <taxon>Pseudomonadota</taxon>
        <taxon>Gammaproteobacteria</taxon>
        <taxon>Oceanospirillales</taxon>
        <taxon>Pleioneaceae</taxon>
        <taxon>Pleionea</taxon>
    </lineage>
</organism>
<name>A0AA51RUI4_9GAMM</name>
<evidence type="ECO:0000313" key="2">
    <source>
        <dbReference type="EMBL" id="WMS87871.1"/>
    </source>
</evidence>
<protein>
    <submittedName>
        <fullName evidence="2">BLUF domain-containing protein</fullName>
    </submittedName>
</protein>
<dbReference type="SMART" id="SM01034">
    <property type="entry name" value="BLUF"/>
    <property type="match status" value="1"/>
</dbReference>
<dbReference type="GO" id="GO:0071949">
    <property type="term" value="F:FAD binding"/>
    <property type="evidence" value="ECO:0007669"/>
    <property type="project" value="InterPro"/>
</dbReference>
<evidence type="ECO:0000259" key="1">
    <source>
        <dbReference type="PROSITE" id="PS50925"/>
    </source>
</evidence>
<sequence>MQNQLIRLTYASTATFKTDIKGGIESEVARILLQSRRNNSRIAVGGVLHYGDGYFFQCLEGDESAVKSTLQRISQDQRHRDVQILLNVQIQRRLFEDWSMKYST</sequence>
<keyword evidence="3" id="KW-1185">Reference proteome</keyword>
<dbReference type="Proteomes" id="UP001239782">
    <property type="component" value="Chromosome"/>
</dbReference>
<dbReference type="InterPro" id="IPR036046">
    <property type="entry name" value="Acylphosphatase-like_dom_sf"/>
</dbReference>
<dbReference type="InterPro" id="IPR007024">
    <property type="entry name" value="BLUF_domain"/>
</dbReference>
<dbReference type="EMBL" id="CP133548">
    <property type="protein sequence ID" value="WMS87871.1"/>
    <property type="molecule type" value="Genomic_DNA"/>
</dbReference>
<feature type="domain" description="BLUF" evidence="1">
    <location>
        <begin position="5"/>
        <end position="101"/>
    </location>
</feature>
<dbReference type="AlphaFoldDB" id="A0AA51RUI4"/>
<evidence type="ECO:0000313" key="3">
    <source>
        <dbReference type="Proteomes" id="UP001239782"/>
    </source>
</evidence>